<feature type="domain" description="RdRp catalytic" evidence="1">
    <location>
        <begin position="235"/>
        <end position="347"/>
    </location>
</feature>
<comment type="caution">
    <text evidence="2">The sequence shown here is derived from an EMBL/GenBank/DDBJ whole genome shotgun (WGS) entry which is preliminary data.</text>
</comment>
<proteinExistence type="predicted"/>
<dbReference type="AlphaFoldDB" id="A0A2V0RBM0"/>
<dbReference type="InterPro" id="IPR007094">
    <property type="entry name" value="RNA-dir_pol_PSvirus"/>
</dbReference>
<organism evidence="2">
    <name type="scientific">viral metagenome</name>
    <dbReference type="NCBI Taxonomy" id="1070528"/>
    <lineage>
        <taxon>unclassified sequences</taxon>
        <taxon>metagenomes</taxon>
        <taxon>organismal metagenomes</taxon>
    </lineage>
</organism>
<dbReference type="InterPro" id="IPR043502">
    <property type="entry name" value="DNA/RNA_pol_sf"/>
</dbReference>
<dbReference type="GO" id="GO:0003723">
    <property type="term" value="F:RNA binding"/>
    <property type="evidence" value="ECO:0007669"/>
    <property type="project" value="InterPro"/>
</dbReference>
<dbReference type="InterPro" id="IPR001205">
    <property type="entry name" value="RNA-dir_pol_C"/>
</dbReference>
<protein>
    <submittedName>
        <fullName evidence="2">RdRp</fullName>
    </submittedName>
</protein>
<reference evidence="2" key="1">
    <citation type="submission" date="2017-04" db="EMBL/GenBank/DDBJ databases">
        <title>Unveiling RNA virosphere associated with marine microorganisms.</title>
        <authorList>
            <person name="Urayama S."/>
            <person name="Takaki Y."/>
            <person name="Nishi S."/>
            <person name="Yoshida Y."/>
            <person name="Deguchi S."/>
            <person name="Takai K."/>
            <person name="Nunoura T."/>
        </authorList>
    </citation>
    <scope>NUCLEOTIDE SEQUENCE</scope>
</reference>
<sequence>MNLKMEIRRIDTLDLKPEVDSQLSRMMSNVVQGNDNIIEGPLAKVPKIQELFLEWFEAMQLKEALNETLLDTERANQDKFGPRSIALPWLDRIPGVKKYFEVDTTLLPDITLPQAPEGRLRPLTLKTASEYIKRTTNSGLPYLQKKGIVLKEALANFEQLLSRQDPCVLFTRTQEGKKTRPVWGFPFADTLFEMMFYRPLLEFQKKSGYRAAVVGPEAVDTAVSRLMKFASENGLKLLSIDFSAYDTSIRPELSKMCFEYIKRLYQASHHKDIDYIYDRFVSIGLCTPDGIYTGMHGVPSGSTFTNEIDSLVQYIIAMNYPHEKLEMFQIQGDDGLYATKDPEKLMDWFIQFGLQPNKEKSLISDDVAQYLQLTYAPEYEVSGEFKGIYSVSRAFNRMCYLERFTDFTRDDIDGKSYFAIRSISILENCKYHPWFEEFVRFIIKHDKYDLQVSDQSITNYIKLRDREDGRDVNFNIYQYGDYARGLKSFESYKLVRQLT</sequence>
<accession>A0A2V0RBM0</accession>
<dbReference type="SUPFAM" id="SSF56672">
    <property type="entry name" value="DNA/RNA polymerases"/>
    <property type="match status" value="1"/>
</dbReference>
<evidence type="ECO:0000259" key="1">
    <source>
        <dbReference type="PROSITE" id="PS50507"/>
    </source>
</evidence>
<dbReference type="PROSITE" id="PS50507">
    <property type="entry name" value="RDRP_SSRNA_POS"/>
    <property type="match status" value="1"/>
</dbReference>
<evidence type="ECO:0000313" key="2">
    <source>
        <dbReference type="EMBL" id="GBH22746.1"/>
    </source>
</evidence>
<dbReference type="GO" id="GO:0003968">
    <property type="term" value="F:RNA-directed RNA polymerase activity"/>
    <property type="evidence" value="ECO:0007669"/>
    <property type="project" value="InterPro"/>
</dbReference>
<dbReference type="EMBL" id="BDQD01000180">
    <property type="protein sequence ID" value="GBH22746.1"/>
    <property type="molecule type" value="Genomic_RNA"/>
</dbReference>
<dbReference type="GO" id="GO:0006351">
    <property type="term" value="P:DNA-templated transcription"/>
    <property type="evidence" value="ECO:0007669"/>
    <property type="project" value="InterPro"/>
</dbReference>
<name>A0A2V0RBM0_9ZZZZ</name>
<dbReference type="GO" id="GO:0039694">
    <property type="term" value="P:viral RNA genome replication"/>
    <property type="evidence" value="ECO:0007669"/>
    <property type="project" value="InterPro"/>
</dbReference>
<dbReference type="Pfam" id="PF00680">
    <property type="entry name" value="RdRP_1"/>
    <property type="match status" value="1"/>
</dbReference>